<dbReference type="RefSeq" id="YP_007517398.1">
    <property type="nucleotide sequence ID" value="NC_020477.1"/>
</dbReference>
<dbReference type="GeneID" id="14697217"/>
<dbReference type="Proteomes" id="UP000011287">
    <property type="component" value="Segment"/>
</dbReference>
<keyword evidence="2" id="KW-1185">Reference proteome</keyword>
<sequence length="79" mass="9296">MQKLIGYTPPSDLREFREDGFIRVKKEAWEEYTEKVSFTESDILLPPITNLAIELDDFHNNETIMLSHFTKEDKCDGCR</sequence>
<gene>
    <name evidence="1" type="ORF">EOGHAN_8</name>
</gene>
<dbReference type="EMBL" id="KC330680">
    <property type="protein sequence ID" value="AGE60772.1"/>
    <property type="molecule type" value="Genomic_DNA"/>
</dbReference>
<reference evidence="1 2" key="1">
    <citation type="journal article" date="2013" name="Virology">
        <title>Genomic characterization of six novel Bacillus pumilus bacteriophages.</title>
        <authorList>
            <person name="Lorenz L."/>
            <person name="Lins B."/>
            <person name="Barrett J."/>
            <person name="Montgomery A."/>
            <person name="Trapani S."/>
            <person name="Schindler A."/>
            <person name="Christie G.E."/>
            <person name="Cresawn S.G."/>
            <person name="Temple L."/>
        </authorList>
    </citation>
    <scope>NUCLEOTIDE SEQUENCE [LARGE SCALE GENOMIC DNA]</scope>
</reference>
<evidence type="ECO:0000313" key="1">
    <source>
        <dbReference type="EMBL" id="AGE60772.1"/>
    </source>
</evidence>
<name>M1I8N2_9CAUD</name>
<proteinExistence type="predicted"/>
<accession>M1I8N2</accession>
<dbReference type="KEGG" id="vg:14697217"/>
<protein>
    <submittedName>
        <fullName evidence="1">Uncharacterized protein</fullName>
    </submittedName>
</protein>
<evidence type="ECO:0000313" key="2">
    <source>
        <dbReference type="Proteomes" id="UP000011287"/>
    </source>
</evidence>
<organism evidence="1 2">
    <name type="scientific">Bacillus phage Eoghan</name>
    <dbReference type="NCBI Taxonomy" id="2880542"/>
    <lineage>
        <taxon>Viruses</taxon>
        <taxon>Duplodnaviria</taxon>
        <taxon>Heunggongvirae</taxon>
        <taxon>Uroviricota</taxon>
        <taxon>Caudoviricetes</taxon>
        <taxon>Ehrlichviridae</taxon>
        <taxon>Andromedavirus</taxon>
        <taxon>Andromedavirus eoghan</taxon>
    </lineage>
</organism>